<dbReference type="FunFam" id="3.40.50.300:FF:000854">
    <property type="entry name" value="Multidrug ABC transporter ATP-binding protein"/>
    <property type="match status" value="1"/>
</dbReference>
<evidence type="ECO:0000259" key="11">
    <source>
        <dbReference type="PROSITE" id="PS50929"/>
    </source>
</evidence>
<dbReference type="Pfam" id="PF00005">
    <property type="entry name" value="ABC_tran"/>
    <property type="match status" value="1"/>
</dbReference>
<dbReference type="InterPro" id="IPR017871">
    <property type="entry name" value="ABC_transporter-like_CS"/>
</dbReference>
<dbReference type="CDD" id="cd18548">
    <property type="entry name" value="ABC_6TM_Tm287_like"/>
    <property type="match status" value="1"/>
</dbReference>
<evidence type="ECO:0000256" key="5">
    <source>
        <dbReference type="ARBA" id="ARBA00022741"/>
    </source>
</evidence>
<dbReference type="Gene3D" id="3.40.50.300">
    <property type="entry name" value="P-loop containing nucleotide triphosphate hydrolases"/>
    <property type="match status" value="1"/>
</dbReference>
<dbReference type="GO" id="GO:0005886">
    <property type="term" value="C:plasma membrane"/>
    <property type="evidence" value="ECO:0007669"/>
    <property type="project" value="UniProtKB-SubCell"/>
</dbReference>
<evidence type="ECO:0000256" key="4">
    <source>
        <dbReference type="ARBA" id="ARBA00022692"/>
    </source>
</evidence>
<dbReference type="PROSITE" id="PS50893">
    <property type="entry name" value="ABC_TRANSPORTER_2"/>
    <property type="match status" value="1"/>
</dbReference>
<feature type="domain" description="ABC transporter" evidence="10">
    <location>
        <begin position="477"/>
        <end position="712"/>
    </location>
</feature>
<dbReference type="InterPro" id="IPR039421">
    <property type="entry name" value="Type_1_exporter"/>
</dbReference>
<feature type="transmembrane region" description="Helical" evidence="9">
    <location>
        <begin position="299"/>
        <end position="322"/>
    </location>
</feature>
<accession>A0AAE3J4J8</accession>
<evidence type="ECO:0000256" key="2">
    <source>
        <dbReference type="ARBA" id="ARBA00022448"/>
    </source>
</evidence>
<evidence type="ECO:0000259" key="10">
    <source>
        <dbReference type="PROSITE" id="PS50893"/>
    </source>
</evidence>
<keyword evidence="8 9" id="KW-0472">Membrane</keyword>
<dbReference type="PROSITE" id="PS00211">
    <property type="entry name" value="ABC_TRANSPORTER_1"/>
    <property type="match status" value="1"/>
</dbReference>
<keyword evidence="13" id="KW-1185">Reference proteome</keyword>
<feature type="transmembrane region" description="Helical" evidence="9">
    <location>
        <begin position="269"/>
        <end position="293"/>
    </location>
</feature>
<keyword evidence="2" id="KW-0813">Transport</keyword>
<feature type="transmembrane region" description="Helical" evidence="9">
    <location>
        <begin position="420"/>
        <end position="440"/>
    </location>
</feature>
<dbReference type="PANTHER" id="PTHR43394">
    <property type="entry name" value="ATP-DEPENDENT PERMEASE MDL1, MITOCHONDRIAL"/>
    <property type="match status" value="1"/>
</dbReference>
<organism evidence="12 13">
    <name type="scientific">Fusicatenibacter faecihominis</name>
    <dbReference type="NCBI Taxonomy" id="2881276"/>
    <lineage>
        <taxon>Bacteria</taxon>
        <taxon>Bacillati</taxon>
        <taxon>Bacillota</taxon>
        <taxon>Clostridia</taxon>
        <taxon>Lachnospirales</taxon>
        <taxon>Lachnospiraceae</taxon>
        <taxon>Fusicatenibacter</taxon>
    </lineage>
</organism>
<keyword evidence="3" id="KW-1003">Cell membrane</keyword>
<dbReference type="InterPro" id="IPR027417">
    <property type="entry name" value="P-loop_NTPase"/>
</dbReference>
<sequence length="722" mass="80013">MFKLAKYIKKYTGVILLIIVLLVIQANCDLSLPTYTSNIVNVGIQQSGIEDAVADTISSDSMERLFLFMDQEDQELVKANYTEENGIWSLNKISKKTREELNQVLGKPMLAVYALTSGSSELGLGGDGAMQFPEGSDPFEILKNLPEEQLAATKESMYEKMDAMPDTLITQGSIAFVKAEYEEQGIDLDAFQKHYLLMAGLKMLGFALLIMVISVAVAFLSCRLAAGTARTLREGVFTKVVSFSNKEFEHFSTASLITRSTNDIQQVQMVLMLFFRMVLYAPILGIGGVIHALETSRSMAWVILLAVVLVLGVVAVLFAITLPRFKKLQDLIDRLNLVTREILQGIPVIRAFSREKHEEQRFDKANKDFISTNLFVNRCMTFMMPIMMLVMNEITVLIVWTGCKGIDAGTMQVGDMMAYIQYTMMIIMSFLMITMMSIMLPRASVSAGRINEILETEVVLRDPEKEEKEIPEKKGVVEFHHVSFTYPGAEDPVLHDIDFTARPGETTAIIGSTGCGKSTVVNLIPRFYDVTEGEILVDGVDVRKMSQHTLHSKLGYVPQKGVLFSGTIASNIAYSNDAMSDADIHKAADIAQASDFIEEKEEQYDSPIAQGGTNVSGGQKQRLSIARAIAGKPEIYIFDDSFSALDYKTDAALRKALKEETADATTIIVAQRISTILHAEQIIVLDEGRIAGIGTHKELLKSCEVYHQIAASQLSKEELDHE</sequence>
<dbReference type="InterPro" id="IPR011527">
    <property type="entry name" value="ABC1_TM_dom"/>
</dbReference>
<proteinExistence type="predicted"/>
<reference evidence="12 13" key="1">
    <citation type="submission" date="2021-10" db="EMBL/GenBank/DDBJ databases">
        <title>Anaerobic single-cell dispensing facilitates the cultivation of human gut bacteria.</title>
        <authorList>
            <person name="Afrizal A."/>
        </authorList>
    </citation>
    <scope>NUCLEOTIDE SEQUENCE [LARGE SCALE GENOMIC DNA]</scope>
    <source>
        <strain evidence="12 13">CLA-AA-H277</strain>
    </source>
</reference>
<gene>
    <name evidence="12" type="ORF">LKD71_01540</name>
</gene>
<dbReference type="RefSeq" id="WP_227614087.1">
    <property type="nucleotide sequence ID" value="NZ_JAJEPR010000002.1"/>
</dbReference>
<dbReference type="SMART" id="SM00382">
    <property type="entry name" value="AAA"/>
    <property type="match status" value="1"/>
</dbReference>
<evidence type="ECO:0000313" key="13">
    <source>
        <dbReference type="Proteomes" id="UP001197875"/>
    </source>
</evidence>
<evidence type="ECO:0000256" key="6">
    <source>
        <dbReference type="ARBA" id="ARBA00022840"/>
    </source>
</evidence>
<evidence type="ECO:0000256" key="8">
    <source>
        <dbReference type="ARBA" id="ARBA00023136"/>
    </source>
</evidence>
<evidence type="ECO:0000256" key="9">
    <source>
        <dbReference type="SAM" id="Phobius"/>
    </source>
</evidence>
<comment type="caution">
    <text evidence="12">The sequence shown here is derived from an EMBL/GenBank/DDBJ whole genome shotgun (WGS) entry which is preliminary data.</text>
</comment>
<dbReference type="GO" id="GO:0016887">
    <property type="term" value="F:ATP hydrolysis activity"/>
    <property type="evidence" value="ECO:0007669"/>
    <property type="project" value="InterPro"/>
</dbReference>
<evidence type="ECO:0000313" key="12">
    <source>
        <dbReference type="EMBL" id="MCC2188517.1"/>
    </source>
</evidence>
<dbReference type="Pfam" id="PF00664">
    <property type="entry name" value="ABC_membrane"/>
    <property type="match status" value="1"/>
</dbReference>
<evidence type="ECO:0000256" key="7">
    <source>
        <dbReference type="ARBA" id="ARBA00022989"/>
    </source>
</evidence>
<dbReference type="AlphaFoldDB" id="A0AAE3J4J8"/>
<keyword evidence="6 12" id="KW-0067">ATP-binding</keyword>
<dbReference type="SUPFAM" id="SSF90123">
    <property type="entry name" value="ABC transporter transmembrane region"/>
    <property type="match status" value="1"/>
</dbReference>
<dbReference type="PANTHER" id="PTHR43394:SF1">
    <property type="entry name" value="ATP-BINDING CASSETTE SUB-FAMILY B MEMBER 10, MITOCHONDRIAL"/>
    <property type="match status" value="1"/>
</dbReference>
<dbReference type="InterPro" id="IPR003439">
    <property type="entry name" value="ABC_transporter-like_ATP-bd"/>
</dbReference>
<dbReference type="SUPFAM" id="SSF52540">
    <property type="entry name" value="P-loop containing nucleoside triphosphate hydrolases"/>
    <property type="match status" value="1"/>
</dbReference>
<dbReference type="InterPro" id="IPR003593">
    <property type="entry name" value="AAA+_ATPase"/>
</dbReference>
<dbReference type="Proteomes" id="UP001197875">
    <property type="component" value="Unassembled WGS sequence"/>
</dbReference>
<keyword evidence="5" id="KW-0547">Nucleotide-binding</keyword>
<dbReference type="GO" id="GO:0015421">
    <property type="term" value="F:ABC-type oligopeptide transporter activity"/>
    <property type="evidence" value="ECO:0007669"/>
    <property type="project" value="TreeGrafter"/>
</dbReference>
<dbReference type="InterPro" id="IPR036640">
    <property type="entry name" value="ABC1_TM_sf"/>
</dbReference>
<keyword evidence="4 9" id="KW-0812">Transmembrane</keyword>
<evidence type="ECO:0000256" key="3">
    <source>
        <dbReference type="ARBA" id="ARBA00022475"/>
    </source>
</evidence>
<comment type="subcellular location">
    <subcellularLocation>
        <location evidence="1">Cell membrane</location>
        <topology evidence="1">Multi-pass membrane protein</topology>
    </subcellularLocation>
</comment>
<feature type="transmembrane region" description="Helical" evidence="9">
    <location>
        <begin position="379"/>
        <end position="400"/>
    </location>
</feature>
<dbReference type="GO" id="GO:0005524">
    <property type="term" value="F:ATP binding"/>
    <property type="evidence" value="ECO:0007669"/>
    <property type="project" value="UniProtKB-KW"/>
</dbReference>
<dbReference type="Gene3D" id="1.20.1560.10">
    <property type="entry name" value="ABC transporter type 1, transmembrane domain"/>
    <property type="match status" value="1"/>
</dbReference>
<name>A0AAE3J4J8_9FIRM</name>
<protein>
    <submittedName>
        <fullName evidence="12">ABC transporter ATP-binding protein/permease</fullName>
    </submittedName>
</protein>
<feature type="transmembrane region" description="Helical" evidence="9">
    <location>
        <begin position="195"/>
        <end position="220"/>
    </location>
</feature>
<keyword evidence="7 9" id="KW-1133">Transmembrane helix</keyword>
<feature type="domain" description="ABC transmembrane type-1" evidence="11">
    <location>
        <begin position="188"/>
        <end position="442"/>
    </location>
</feature>
<dbReference type="PROSITE" id="PS50929">
    <property type="entry name" value="ABC_TM1F"/>
    <property type="match status" value="1"/>
</dbReference>
<evidence type="ECO:0000256" key="1">
    <source>
        <dbReference type="ARBA" id="ARBA00004651"/>
    </source>
</evidence>
<dbReference type="EMBL" id="JAJEPR010000002">
    <property type="protein sequence ID" value="MCC2188517.1"/>
    <property type="molecule type" value="Genomic_DNA"/>
</dbReference>